<dbReference type="GO" id="GO:0036064">
    <property type="term" value="C:ciliary basal body"/>
    <property type="evidence" value="ECO:0007669"/>
    <property type="project" value="TreeGrafter"/>
</dbReference>
<keyword evidence="10" id="KW-0243">Dynein</keyword>
<evidence type="ECO:0000256" key="14">
    <source>
        <dbReference type="ARBA" id="ARBA00023273"/>
    </source>
</evidence>
<evidence type="ECO:0000256" key="10">
    <source>
        <dbReference type="ARBA" id="ARBA00023017"/>
    </source>
</evidence>
<sequence length="390" mass="42105">MSTPKARQPATVKDIWTVIKELKAAESKKPAENTPEAPIESTLFFLGAKGAGKTSLILRFLDRDEPPTPTTGLEYTFARRTRGVNGVKDVAHIWELAGGTSLAPLISIPLTEANIHTTTFVIVIDLSNPSDAIATLPALLTHLQTATATILDGLEARGSKRPKAMKAVAWKRYSSLEGTDRDYVTPSPVPIVIIGTKYDLFRDTESESRKTLTRLLRYLAHTHGASLLYTSTSDAATQTKARAALTHHAFKTAGLKTMVADAGRPLLIPAGWDDFTHIGPPRGTGLPSDVVGAKKPPVAPWRVWEDAAREVFPPAQQIVARRVEAEKFKEEAVDSLRAQKDLELEKLKRANARKISAAAAAAGSTTTSPVKRREKQSQGRGAAASAVMAQ</sequence>
<evidence type="ECO:0000256" key="7">
    <source>
        <dbReference type="ARBA" id="ARBA00022490"/>
    </source>
</evidence>
<keyword evidence="6" id="KW-0217">Developmental protein</keyword>
<keyword evidence="14" id="KW-0966">Cell projection</keyword>
<keyword evidence="11" id="KW-0969">Cilium</keyword>
<evidence type="ECO:0000256" key="15">
    <source>
        <dbReference type="SAM" id="MobiDB-lite"/>
    </source>
</evidence>
<reference evidence="16 17" key="1">
    <citation type="journal article" date="2019" name="Sci. Rep.">
        <title>Comparative genomics of chytrid fungi reveal insights into the obligate biotrophic and pathogenic lifestyle of Synchytrium endobioticum.</title>
        <authorList>
            <person name="van de Vossenberg B.T.L.H."/>
            <person name="Warris S."/>
            <person name="Nguyen H.D.T."/>
            <person name="van Gent-Pelzer M.P.E."/>
            <person name="Joly D.L."/>
            <person name="van de Geest H.C."/>
            <person name="Bonants P.J.M."/>
            <person name="Smith D.S."/>
            <person name="Levesque C.A."/>
            <person name="van der Lee T.A.J."/>
        </authorList>
    </citation>
    <scope>NUCLEOTIDE SEQUENCE [LARGE SCALE GENOMIC DNA]</scope>
    <source>
        <strain evidence="16 17">CBS 809.83</strain>
    </source>
</reference>
<dbReference type="Proteomes" id="UP000318582">
    <property type="component" value="Unassembled WGS sequence"/>
</dbReference>
<dbReference type="PANTHER" id="PTHR13236">
    <property type="entry name" value="DYNEIN 2 LIGHT INTERMEDIATE CHAIN, ISOFORM 2"/>
    <property type="match status" value="1"/>
</dbReference>
<feature type="compositionally biased region" description="Low complexity" evidence="15">
    <location>
        <begin position="358"/>
        <end position="368"/>
    </location>
</feature>
<dbReference type="GO" id="GO:0045504">
    <property type="term" value="F:dynein heavy chain binding"/>
    <property type="evidence" value="ECO:0007669"/>
    <property type="project" value="TreeGrafter"/>
</dbReference>
<gene>
    <name evidence="16" type="ORF">PhCBS80983_g00094</name>
</gene>
<dbReference type="GO" id="GO:0005874">
    <property type="term" value="C:microtubule"/>
    <property type="evidence" value="ECO:0007669"/>
    <property type="project" value="UniProtKB-KW"/>
</dbReference>
<keyword evidence="17" id="KW-1185">Reference proteome</keyword>
<comment type="subcellular location">
    <subcellularLocation>
        <location evidence="3">Cytoplasm</location>
        <location evidence="3">Cytoskeleton</location>
        <location evidence="3">Cilium axoneme</location>
    </subcellularLocation>
    <subcellularLocation>
        <location evidence="1">Cytoplasm</location>
        <location evidence="1">Cytoskeleton</location>
        <location evidence="1">Cilium basal body</location>
    </subcellularLocation>
    <subcellularLocation>
        <location evidence="2">Cytoplasm</location>
        <location evidence="2">Cytoskeleton</location>
        <location evidence="2">Microtubule organizing center</location>
        <location evidence="2">Centrosome</location>
    </subcellularLocation>
</comment>
<comment type="similarity">
    <text evidence="4">Belongs to the dynein light intermediate chain family.</text>
</comment>
<evidence type="ECO:0000256" key="4">
    <source>
        <dbReference type="ARBA" id="ARBA00006831"/>
    </source>
</evidence>
<dbReference type="InterPro" id="IPR027417">
    <property type="entry name" value="P-loop_NTPase"/>
</dbReference>
<evidence type="ECO:0000256" key="13">
    <source>
        <dbReference type="ARBA" id="ARBA00023212"/>
    </source>
</evidence>
<name>A0A507EIE2_9FUNG</name>
<evidence type="ECO:0000256" key="9">
    <source>
        <dbReference type="ARBA" id="ARBA00022794"/>
    </source>
</evidence>
<dbReference type="PANTHER" id="PTHR13236:SF0">
    <property type="entry name" value="CYTOPLASMIC DYNEIN 2 LIGHT INTERMEDIATE CHAIN 1"/>
    <property type="match status" value="1"/>
</dbReference>
<dbReference type="EMBL" id="QEAQ01000001">
    <property type="protein sequence ID" value="TPX62960.1"/>
    <property type="molecule type" value="Genomic_DNA"/>
</dbReference>
<proteinExistence type="inferred from homology"/>
<keyword evidence="9" id="KW-0970">Cilium biogenesis/degradation</keyword>
<organism evidence="16 17">
    <name type="scientific">Powellomyces hirtus</name>
    <dbReference type="NCBI Taxonomy" id="109895"/>
    <lineage>
        <taxon>Eukaryota</taxon>
        <taxon>Fungi</taxon>
        <taxon>Fungi incertae sedis</taxon>
        <taxon>Chytridiomycota</taxon>
        <taxon>Chytridiomycota incertae sedis</taxon>
        <taxon>Chytridiomycetes</taxon>
        <taxon>Spizellomycetales</taxon>
        <taxon>Powellomycetaceae</taxon>
        <taxon>Powellomyces</taxon>
    </lineage>
</organism>
<keyword evidence="12" id="KW-0505">Motor protein</keyword>
<accession>A0A507EIE2</accession>
<evidence type="ECO:0000256" key="12">
    <source>
        <dbReference type="ARBA" id="ARBA00023175"/>
    </source>
</evidence>
<dbReference type="Pfam" id="PF05783">
    <property type="entry name" value="DLIC"/>
    <property type="match status" value="2"/>
</dbReference>
<dbReference type="Gene3D" id="3.40.50.300">
    <property type="entry name" value="P-loop containing nucleotide triphosphate hydrolases"/>
    <property type="match status" value="1"/>
</dbReference>
<evidence type="ECO:0000256" key="11">
    <source>
        <dbReference type="ARBA" id="ARBA00023069"/>
    </source>
</evidence>
<dbReference type="InterPro" id="IPR040045">
    <property type="entry name" value="DYNC2LI1"/>
</dbReference>
<dbReference type="STRING" id="109895.A0A507EIE2"/>
<dbReference type="SUPFAM" id="SSF52540">
    <property type="entry name" value="P-loop containing nucleoside triphosphate hydrolases"/>
    <property type="match status" value="1"/>
</dbReference>
<evidence type="ECO:0000313" key="17">
    <source>
        <dbReference type="Proteomes" id="UP000318582"/>
    </source>
</evidence>
<evidence type="ECO:0000256" key="1">
    <source>
        <dbReference type="ARBA" id="ARBA00004120"/>
    </source>
</evidence>
<keyword evidence="8" id="KW-0493">Microtubule</keyword>
<comment type="caution">
    <text evidence="16">The sequence shown here is derived from an EMBL/GenBank/DDBJ whole genome shotgun (WGS) entry which is preliminary data.</text>
</comment>
<dbReference type="GO" id="GO:0005868">
    <property type="term" value="C:cytoplasmic dynein complex"/>
    <property type="evidence" value="ECO:0007669"/>
    <property type="project" value="InterPro"/>
</dbReference>
<dbReference type="AlphaFoldDB" id="A0A507EIE2"/>
<dbReference type="PRINTS" id="PR00449">
    <property type="entry name" value="RASTRNSFRMNG"/>
</dbReference>
<dbReference type="GO" id="GO:0005930">
    <property type="term" value="C:axoneme"/>
    <property type="evidence" value="ECO:0007669"/>
    <property type="project" value="UniProtKB-SubCell"/>
</dbReference>
<evidence type="ECO:0000313" key="16">
    <source>
        <dbReference type="EMBL" id="TPX62960.1"/>
    </source>
</evidence>
<evidence type="ECO:0000256" key="2">
    <source>
        <dbReference type="ARBA" id="ARBA00004300"/>
    </source>
</evidence>
<evidence type="ECO:0000256" key="6">
    <source>
        <dbReference type="ARBA" id="ARBA00022473"/>
    </source>
</evidence>
<protein>
    <recommendedName>
        <fullName evidence="5">Cytoplasmic dynein 2 light intermediate chain 1</fullName>
    </recommendedName>
</protein>
<dbReference type="GO" id="GO:0035721">
    <property type="term" value="P:intraciliary retrograde transport"/>
    <property type="evidence" value="ECO:0007669"/>
    <property type="project" value="InterPro"/>
</dbReference>
<evidence type="ECO:0000256" key="5">
    <source>
        <dbReference type="ARBA" id="ARBA00018863"/>
    </source>
</evidence>
<keyword evidence="7" id="KW-0963">Cytoplasm</keyword>
<dbReference type="InterPro" id="IPR022780">
    <property type="entry name" value="Dynein_light_int_chain"/>
</dbReference>
<keyword evidence="13" id="KW-0206">Cytoskeleton</keyword>
<evidence type="ECO:0000256" key="3">
    <source>
        <dbReference type="ARBA" id="ARBA00004430"/>
    </source>
</evidence>
<evidence type="ECO:0000256" key="8">
    <source>
        <dbReference type="ARBA" id="ARBA00022701"/>
    </source>
</evidence>
<dbReference type="GO" id="GO:0035735">
    <property type="term" value="P:intraciliary transport involved in cilium assembly"/>
    <property type="evidence" value="ECO:0007669"/>
    <property type="project" value="InterPro"/>
</dbReference>
<feature type="region of interest" description="Disordered" evidence="15">
    <location>
        <begin position="358"/>
        <end position="390"/>
    </location>
</feature>